<keyword evidence="1" id="KW-1133">Transmembrane helix</keyword>
<organism evidence="3 4">
    <name type="scientific">Citrobacter cronae</name>
    <dbReference type="NCBI Taxonomy" id="1748967"/>
    <lineage>
        <taxon>Bacteria</taxon>
        <taxon>Pseudomonadati</taxon>
        <taxon>Pseudomonadota</taxon>
        <taxon>Gammaproteobacteria</taxon>
        <taxon>Enterobacterales</taxon>
        <taxon>Enterobacteriaceae</taxon>
        <taxon>Citrobacter</taxon>
        <taxon>Citrobacter freundii complex</taxon>
    </lineage>
</organism>
<evidence type="ECO:0000259" key="2">
    <source>
        <dbReference type="Pfam" id="PF25319"/>
    </source>
</evidence>
<dbReference type="Pfam" id="PF25319">
    <property type="entry name" value="HofO"/>
    <property type="match status" value="1"/>
</dbReference>
<dbReference type="InterPro" id="IPR057522">
    <property type="entry name" value="HofO_C"/>
</dbReference>
<feature type="transmembrane region" description="Helical" evidence="1">
    <location>
        <begin position="15"/>
        <end position="36"/>
    </location>
</feature>
<protein>
    <recommendedName>
        <fullName evidence="2">DNA utilization protein HofO C-terminal domain-containing protein</fullName>
    </recommendedName>
</protein>
<gene>
    <name evidence="3" type="ORF">H7I73_16905</name>
</gene>
<proteinExistence type="predicted"/>
<evidence type="ECO:0000313" key="3">
    <source>
        <dbReference type="EMBL" id="MBC2621319.1"/>
    </source>
</evidence>
<evidence type="ECO:0000313" key="4">
    <source>
        <dbReference type="Proteomes" id="UP000548504"/>
    </source>
</evidence>
<feature type="domain" description="DNA utilization protein HofO C-terminal" evidence="2">
    <location>
        <begin position="80"/>
        <end position="147"/>
    </location>
</feature>
<evidence type="ECO:0000256" key="1">
    <source>
        <dbReference type="SAM" id="Phobius"/>
    </source>
</evidence>
<reference evidence="3 4" key="1">
    <citation type="submission" date="2020-08" db="EMBL/GenBank/DDBJ databases">
        <title>Emergence and comparative genomics analysis of Citrobacter in Fennec fox imported from North Africa to China.</title>
        <authorList>
            <person name="Zheng B."/>
        </authorList>
    </citation>
    <scope>NUCLEOTIDE SEQUENCE [LARGE SCALE GENOMIC DNA]</scope>
    <source>
        <strain evidence="3 4">FF141</strain>
    </source>
</reference>
<keyword evidence="1" id="KW-0472">Membrane</keyword>
<dbReference type="GeneID" id="69428791"/>
<dbReference type="EMBL" id="JACLAG010000004">
    <property type="protein sequence ID" value="MBC2621319.1"/>
    <property type="molecule type" value="Genomic_DNA"/>
</dbReference>
<comment type="caution">
    <text evidence="3">The sequence shown here is derived from an EMBL/GenBank/DDBJ whole genome shotgun (WGS) entry which is preliminary data.</text>
</comment>
<sequence>MITLCDAWLAHSLRFRVMCACGWILGLLMMVALCLYPAARLRGMQQEALNQQRAAIQTQWRNVYLLASSSGEAEETFIPFSPLLFQTPLIRLVHWQPAIQGGEMTLRPAWEAIPPVFVQLAEQGMSVSRFSLSVEGAELLLTLQLEHLNDG</sequence>
<name>A0A7X1EIE4_9ENTR</name>
<dbReference type="AlphaFoldDB" id="A0A7X1EIE4"/>
<keyword evidence="1" id="KW-0812">Transmembrane</keyword>
<dbReference type="RefSeq" id="WP_085049003.1">
    <property type="nucleotide sequence ID" value="NZ_CP069763.1"/>
</dbReference>
<dbReference type="Proteomes" id="UP000548504">
    <property type="component" value="Unassembled WGS sequence"/>
</dbReference>
<accession>A0A7X1EIE4</accession>